<dbReference type="InterPro" id="IPR020549">
    <property type="entry name" value="YbeY_CS"/>
</dbReference>
<keyword evidence="2 7" id="KW-0540">Nuclease</keyword>
<keyword evidence="5 7" id="KW-0378">Hydrolase</keyword>
<dbReference type="EC" id="3.1.-.-" evidence="7"/>
<dbReference type="Proteomes" id="UP001301152">
    <property type="component" value="Unassembled WGS sequence"/>
</dbReference>
<evidence type="ECO:0000256" key="8">
    <source>
        <dbReference type="SAM" id="MobiDB-lite"/>
    </source>
</evidence>
<feature type="binding site" evidence="7">
    <location>
        <position position="139"/>
    </location>
    <ligand>
        <name>Zn(2+)</name>
        <dbReference type="ChEBI" id="CHEBI:29105"/>
        <note>catalytic</note>
    </ligand>
</feature>
<keyword evidence="7" id="KW-0963">Cytoplasm</keyword>
<proteinExistence type="inferred from homology"/>
<comment type="cofactor">
    <cofactor evidence="7">
        <name>Zn(2+)</name>
        <dbReference type="ChEBI" id="CHEBI:29105"/>
    </cofactor>
    <text evidence="7">Binds 1 zinc ion.</text>
</comment>
<evidence type="ECO:0000256" key="6">
    <source>
        <dbReference type="ARBA" id="ARBA00022833"/>
    </source>
</evidence>
<evidence type="ECO:0000256" key="7">
    <source>
        <dbReference type="HAMAP-Rule" id="MF_00009"/>
    </source>
</evidence>
<reference evidence="9 10" key="1">
    <citation type="submission" date="2022-11" db="EMBL/GenBank/DDBJ databases">
        <title>Genome sequencing of Acetobacter type strain.</title>
        <authorList>
            <person name="Heo J."/>
            <person name="Lee D."/>
            <person name="Han B.-H."/>
            <person name="Hong S.-B."/>
            <person name="Kwon S.-W."/>
        </authorList>
    </citation>
    <scope>NUCLEOTIDE SEQUENCE [LARGE SCALE GENOMIC DNA]</scope>
    <source>
        <strain evidence="9 10">KACC 21253</strain>
    </source>
</reference>
<evidence type="ECO:0000313" key="10">
    <source>
        <dbReference type="Proteomes" id="UP001301152"/>
    </source>
</evidence>
<feature type="binding site" evidence="7">
    <location>
        <position position="143"/>
    </location>
    <ligand>
        <name>Zn(2+)</name>
        <dbReference type="ChEBI" id="CHEBI:29105"/>
        <note>catalytic</note>
    </ligand>
</feature>
<dbReference type="Pfam" id="PF02130">
    <property type="entry name" value="YbeY"/>
    <property type="match status" value="1"/>
</dbReference>
<dbReference type="InterPro" id="IPR023091">
    <property type="entry name" value="MetalPrtase_cat_dom_sf_prd"/>
</dbReference>
<comment type="similarity">
    <text evidence="1 7">Belongs to the endoribonuclease YbeY family.</text>
</comment>
<dbReference type="PANTHER" id="PTHR46986">
    <property type="entry name" value="ENDORIBONUCLEASE YBEY, CHLOROPLASTIC"/>
    <property type="match status" value="1"/>
</dbReference>
<evidence type="ECO:0000256" key="3">
    <source>
        <dbReference type="ARBA" id="ARBA00022723"/>
    </source>
</evidence>
<feature type="binding site" evidence="7">
    <location>
        <position position="149"/>
    </location>
    <ligand>
        <name>Zn(2+)</name>
        <dbReference type="ChEBI" id="CHEBI:29105"/>
        <note>catalytic</note>
    </ligand>
</feature>
<evidence type="ECO:0000256" key="4">
    <source>
        <dbReference type="ARBA" id="ARBA00022759"/>
    </source>
</evidence>
<keyword evidence="10" id="KW-1185">Reference proteome</keyword>
<dbReference type="SUPFAM" id="SSF55486">
    <property type="entry name" value="Metalloproteases ('zincins'), catalytic domain"/>
    <property type="match status" value="1"/>
</dbReference>
<comment type="subcellular location">
    <subcellularLocation>
        <location evidence="7">Cytoplasm</location>
    </subcellularLocation>
</comment>
<gene>
    <name evidence="7 9" type="primary">ybeY</name>
    <name evidence="9" type="ORF">OQ497_08865</name>
</gene>
<name>A0ABT3QFK8_9PROT</name>
<feature type="region of interest" description="Disordered" evidence="8">
    <location>
        <begin position="1"/>
        <end position="22"/>
    </location>
</feature>
<organism evidence="9 10">
    <name type="scientific">Acetobacter thailandicus</name>
    <dbReference type="NCBI Taxonomy" id="1502842"/>
    <lineage>
        <taxon>Bacteria</taxon>
        <taxon>Pseudomonadati</taxon>
        <taxon>Pseudomonadota</taxon>
        <taxon>Alphaproteobacteria</taxon>
        <taxon>Acetobacterales</taxon>
        <taxon>Acetobacteraceae</taxon>
        <taxon>Acetobacter</taxon>
    </lineage>
</organism>
<dbReference type="PANTHER" id="PTHR46986:SF1">
    <property type="entry name" value="ENDORIBONUCLEASE YBEY, CHLOROPLASTIC"/>
    <property type="match status" value="1"/>
</dbReference>
<keyword evidence="7" id="KW-0690">Ribosome biogenesis</keyword>
<comment type="function">
    <text evidence="7">Single strand-specific metallo-endoribonuclease involved in late-stage 70S ribosome quality control and in maturation of the 3' terminus of the 16S rRNA.</text>
</comment>
<sequence length="179" mass="19948">MEPPGSCGHAHETGMTSEEEPHFSEAFPSHLFETQSEILIEDKRWHRHVPRVTTLIQRAVAQCADTGHQPGSVVLSCDRVVKRLNGIHRGKHRPTNVLTFDPPPGFPGGDIILALETVVREAHRAKKPVGDHLAHLIIHGNLHLAGYDHHHPGEARTMEMQESLLLSRLGISNPWKPRS</sequence>
<protein>
    <recommendedName>
        <fullName evidence="7">Endoribonuclease YbeY</fullName>
        <ecNumber evidence="7">3.1.-.-</ecNumber>
    </recommendedName>
</protein>
<keyword evidence="3 7" id="KW-0479">Metal-binding</keyword>
<dbReference type="NCBIfam" id="TIGR00043">
    <property type="entry name" value="rRNA maturation RNase YbeY"/>
    <property type="match status" value="1"/>
</dbReference>
<evidence type="ECO:0000256" key="1">
    <source>
        <dbReference type="ARBA" id="ARBA00010875"/>
    </source>
</evidence>
<evidence type="ECO:0000313" key="9">
    <source>
        <dbReference type="EMBL" id="MCX2564069.1"/>
    </source>
</evidence>
<dbReference type="Gene3D" id="3.40.390.30">
    <property type="entry name" value="Metalloproteases ('zincins'), catalytic domain"/>
    <property type="match status" value="1"/>
</dbReference>
<dbReference type="PROSITE" id="PS01306">
    <property type="entry name" value="UPF0054"/>
    <property type="match status" value="1"/>
</dbReference>
<dbReference type="InterPro" id="IPR002036">
    <property type="entry name" value="YbeY"/>
</dbReference>
<accession>A0ABT3QFK8</accession>
<evidence type="ECO:0000256" key="5">
    <source>
        <dbReference type="ARBA" id="ARBA00022801"/>
    </source>
</evidence>
<keyword evidence="6 7" id="KW-0862">Zinc</keyword>
<keyword evidence="7" id="KW-0698">rRNA processing</keyword>
<keyword evidence="4 7" id="KW-0255">Endonuclease</keyword>
<comment type="caution">
    <text evidence="9">The sequence shown here is derived from an EMBL/GenBank/DDBJ whole genome shotgun (WGS) entry which is preliminary data.</text>
</comment>
<dbReference type="EMBL" id="JAPIUZ010000004">
    <property type="protein sequence ID" value="MCX2564069.1"/>
    <property type="molecule type" value="Genomic_DNA"/>
</dbReference>
<dbReference type="HAMAP" id="MF_00009">
    <property type="entry name" value="Endoribonucl_YbeY"/>
    <property type="match status" value="1"/>
</dbReference>
<evidence type="ECO:0000256" key="2">
    <source>
        <dbReference type="ARBA" id="ARBA00022722"/>
    </source>
</evidence>